<comment type="caution">
    <text evidence="2">The sequence shown here is derived from an EMBL/GenBank/DDBJ whole genome shotgun (WGS) entry which is preliminary data.</text>
</comment>
<dbReference type="EMBL" id="BSPQ01000001">
    <property type="protein sequence ID" value="GLS89337.1"/>
    <property type="molecule type" value="Genomic_DNA"/>
</dbReference>
<name>A0ABQ6DWB1_9GAMM</name>
<proteinExistence type="predicted"/>
<gene>
    <name evidence="2" type="ORF">GCM10007916_04040</name>
</gene>
<reference evidence="3" key="1">
    <citation type="journal article" date="2019" name="Int. J. Syst. Evol. Microbiol.">
        <title>The Global Catalogue of Microorganisms (GCM) 10K type strain sequencing project: providing services to taxonomists for standard genome sequencing and annotation.</title>
        <authorList>
            <consortium name="The Broad Institute Genomics Platform"/>
            <consortium name="The Broad Institute Genome Sequencing Center for Infectious Disease"/>
            <person name="Wu L."/>
            <person name="Ma J."/>
        </authorList>
    </citation>
    <scope>NUCLEOTIDE SEQUENCE [LARGE SCALE GENOMIC DNA]</scope>
    <source>
        <strain evidence="3">NBRC 103166</strain>
    </source>
</reference>
<dbReference type="Proteomes" id="UP001157353">
    <property type="component" value="Unassembled WGS sequence"/>
</dbReference>
<dbReference type="RefSeq" id="WP_284202456.1">
    <property type="nucleotide sequence ID" value="NZ_BSPQ01000001.1"/>
</dbReference>
<keyword evidence="1" id="KW-0175">Coiled coil</keyword>
<evidence type="ECO:0000313" key="2">
    <source>
        <dbReference type="EMBL" id="GLS89337.1"/>
    </source>
</evidence>
<keyword evidence="3" id="KW-1185">Reference proteome</keyword>
<evidence type="ECO:0000313" key="3">
    <source>
        <dbReference type="Proteomes" id="UP001157353"/>
    </source>
</evidence>
<organism evidence="2 3">
    <name type="scientific">Psychromonas marina</name>
    <dbReference type="NCBI Taxonomy" id="88364"/>
    <lineage>
        <taxon>Bacteria</taxon>
        <taxon>Pseudomonadati</taxon>
        <taxon>Pseudomonadota</taxon>
        <taxon>Gammaproteobacteria</taxon>
        <taxon>Alteromonadales</taxon>
        <taxon>Psychromonadaceae</taxon>
        <taxon>Psychromonas</taxon>
    </lineage>
</organism>
<evidence type="ECO:0000256" key="1">
    <source>
        <dbReference type="SAM" id="Coils"/>
    </source>
</evidence>
<protein>
    <submittedName>
        <fullName evidence="2">Uncharacterized protein</fullName>
    </submittedName>
</protein>
<accession>A0ABQ6DWB1</accession>
<sequence length="82" mass="9002">MIIKILVATITGLAGLFALTIYALITYGGEVYNALEDGSLNKIQTSIENVQNNIESVIENTEQQIQDSVDNIDNINESDEIE</sequence>
<feature type="coiled-coil region" evidence="1">
    <location>
        <begin position="40"/>
        <end position="78"/>
    </location>
</feature>